<sequence length="55" mass="6301">MLEKIAIAKINTLMEKIGYLLNFPSRNGEAKQVLLHTTELRCVLPLTETRNIFNT</sequence>
<keyword evidence="2" id="KW-1185">Reference proteome</keyword>
<organism evidence="1 2">
    <name type="scientific">Nostoc paludosum FACHB-159</name>
    <dbReference type="NCBI Taxonomy" id="2692908"/>
    <lineage>
        <taxon>Bacteria</taxon>
        <taxon>Bacillati</taxon>
        <taxon>Cyanobacteriota</taxon>
        <taxon>Cyanophyceae</taxon>
        <taxon>Nostocales</taxon>
        <taxon>Nostocaceae</taxon>
        <taxon>Nostoc</taxon>
    </lineage>
</organism>
<proteinExistence type="predicted"/>
<protein>
    <submittedName>
        <fullName evidence="1">Uncharacterized protein</fullName>
    </submittedName>
</protein>
<dbReference type="RefSeq" id="WP_190955978.1">
    <property type="nucleotide sequence ID" value="NZ_JACJTU010000013.1"/>
</dbReference>
<gene>
    <name evidence="1" type="ORF">H6H03_15660</name>
</gene>
<evidence type="ECO:0000313" key="1">
    <source>
        <dbReference type="EMBL" id="MBD2735314.1"/>
    </source>
</evidence>
<name>A0ABR8K914_9NOSO</name>
<evidence type="ECO:0000313" key="2">
    <source>
        <dbReference type="Proteomes" id="UP000637383"/>
    </source>
</evidence>
<accession>A0ABR8K914</accession>
<dbReference type="EMBL" id="JACJTU010000013">
    <property type="protein sequence ID" value="MBD2735314.1"/>
    <property type="molecule type" value="Genomic_DNA"/>
</dbReference>
<dbReference type="Proteomes" id="UP000637383">
    <property type="component" value="Unassembled WGS sequence"/>
</dbReference>
<reference evidence="1 2" key="1">
    <citation type="journal article" date="2020" name="ISME J.">
        <title>Comparative genomics reveals insights into cyanobacterial evolution and habitat adaptation.</title>
        <authorList>
            <person name="Chen M.Y."/>
            <person name="Teng W.K."/>
            <person name="Zhao L."/>
            <person name="Hu C.X."/>
            <person name="Zhou Y.K."/>
            <person name="Han B.P."/>
            <person name="Song L.R."/>
            <person name="Shu W.S."/>
        </authorList>
    </citation>
    <scope>NUCLEOTIDE SEQUENCE [LARGE SCALE GENOMIC DNA]</scope>
    <source>
        <strain evidence="1 2">FACHB-159</strain>
    </source>
</reference>
<comment type="caution">
    <text evidence="1">The sequence shown here is derived from an EMBL/GenBank/DDBJ whole genome shotgun (WGS) entry which is preliminary data.</text>
</comment>